<dbReference type="PANTHER" id="PTHR10381">
    <property type="entry name" value="ATP-DEPENDENT CLP PROTEASE PROTEOLYTIC SUBUNIT"/>
    <property type="match status" value="1"/>
</dbReference>
<evidence type="ECO:0000256" key="2">
    <source>
        <dbReference type="ARBA" id="ARBA00022490"/>
    </source>
</evidence>
<keyword evidence="3" id="KW-0645">Protease</keyword>
<gene>
    <name evidence="8" type="ORF">GCM10011573_12410</name>
</gene>
<evidence type="ECO:0000313" key="9">
    <source>
        <dbReference type="Proteomes" id="UP000630615"/>
    </source>
</evidence>
<comment type="caution">
    <text evidence="8">The sequence shown here is derived from an EMBL/GenBank/DDBJ whole genome shotgun (WGS) entry which is preliminary data.</text>
</comment>
<dbReference type="PANTHER" id="PTHR10381:SF70">
    <property type="entry name" value="ATP-DEPENDENT CLP PROTEASE PROTEOLYTIC SUBUNIT"/>
    <property type="match status" value="1"/>
</dbReference>
<dbReference type="InterPro" id="IPR023562">
    <property type="entry name" value="ClpP/TepA"/>
</dbReference>
<evidence type="ECO:0000256" key="6">
    <source>
        <dbReference type="RuleBase" id="RU003567"/>
    </source>
</evidence>
<keyword evidence="9" id="KW-1185">Reference proteome</keyword>
<keyword evidence="5" id="KW-0720">Serine protease</keyword>
<dbReference type="CDD" id="cd07016">
    <property type="entry name" value="S14_ClpP_1"/>
    <property type="match status" value="1"/>
</dbReference>
<feature type="compositionally biased region" description="Basic and acidic residues" evidence="7">
    <location>
        <begin position="214"/>
        <end position="231"/>
    </location>
</feature>
<dbReference type="SUPFAM" id="SSF52096">
    <property type="entry name" value="ClpP/crotonase"/>
    <property type="match status" value="1"/>
</dbReference>
<proteinExistence type="inferred from homology"/>
<accession>A0ABQ1NUH2</accession>
<dbReference type="PRINTS" id="PR00127">
    <property type="entry name" value="CLPPROTEASEP"/>
</dbReference>
<feature type="region of interest" description="Disordered" evidence="7">
    <location>
        <begin position="211"/>
        <end position="235"/>
    </location>
</feature>
<keyword evidence="4" id="KW-0378">Hydrolase</keyword>
<dbReference type="NCBIfam" id="NF045542">
    <property type="entry name" value="Clp_rel_HeadMat"/>
    <property type="match status" value="1"/>
</dbReference>
<sequence>MDKSLKNHHLGEVAFRLEAKKSETSPNETDLYLYGDIGDGWWGETITARGVINALNEIETDVINVHIQSFGGEVFEGITISNLFKQSEKTINAYIDGVAASSATIIAFGADKIIMPVNTQFMIHNPWTYVAGNADELEKVVTRLRKSEDSFVATYMEKFVGTEEELRELLKAEEFLTAEEALAYGFADEIIETVKEPTAGEDIKARLMNKYGQRKPEDQKNEKMNDKENKKSLLGNMANVFN</sequence>
<name>A0ABQ1NUH2_9ENTE</name>
<dbReference type="RefSeq" id="WP_088269071.1">
    <property type="nucleotide sequence ID" value="NZ_BMKI01000002.1"/>
</dbReference>
<dbReference type="EMBL" id="BMKI01000002">
    <property type="protein sequence ID" value="GGC84308.1"/>
    <property type="molecule type" value="Genomic_DNA"/>
</dbReference>
<dbReference type="Pfam" id="PF00574">
    <property type="entry name" value="CLP_protease"/>
    <property type="match status" value="1"/>
</dbReference>
<evidence type="ECO:0000313" key="8">
    <source>
        <dbReference type="EMBL" id="GGC84308.1"/>
    </source>
</evidence>
<evidence type="ECO:0000256" key="7">
    <source>
        <dbReference type="SAM" id="MobiDB-lite"/>
    </source>
</evidence>
<evidence type="ECO:0000256" key="1">
    <source>
        <dbReference type="ARBA" id="ARBA00007039"/>
    </source>
</evidence>
<dbReference type="InterPro" id="IPR001907">
    <property type="entry name" value="ClpP"/>
</dbReference>
<evidence type="ECO:0000256" key="5">
    <source>
        <dbReference type="ARBA" id="ARBA00022825"/>
    </source>
</evidence>
<evidence type="ECO:0000256" key="4">
    <source>
        <dbReference type="ARBA" id="ARBA00022801"/>
    </source>
</evidence>
<comment type="similarity">
    <text evidence="1 6">Belongs to the peptidase S14 family.</text>
</comment>
<keyword evidence="2" id="KW-0963">Cytoplasm</keyword>
<protein>
    <recommendedName>
        <fullName evidence="6">ATP-dependent Clp protease proteolytic subunit</fullName>
    </recommendedName>
</protein>
<dbReference type="Proteomes" id="UP000630615">
    <property type="component" value="Unassembled WGS sequence"/>
</dbReference>
<organism evidence="8 9">
    <name type="scientific">Enterococcus wangshanyuanii</name>
    <dbReference type="NCBI Taxonomy" id="2005703"/>
    <lineage>
        <taxon>Bacteria</taxon>
        <taxon>Bacillati</taxon>
        <taxon>Bacillota</taxon>
        <taxon>Bacilli</taxon>
        <taxon>Lactobacillales</taxon>
        <taxon>Enterococcaceae</taxon>
        <taxon>Enterococcus</taxon>
    </lineage>
</organism>
<dbReference type="Gene3D" id="3.90.226.10">
    <property type="entry name" value="2-enoyl-CoA Hydratase, Chain A, domain 1"/>
    <property type="match status" value="1"/>
</dbReference>
<reference evidence="9" key="1">
    <citation type="journal article" date="2019" name="Int. J. Syst. Evol. Microbiol.">
        <title>The Global Catalogue of Microorganisms (GCM) 10K type strain sequencing project: providing services to taxonomists for standard genome sequencing and annotation.</title>
        <authorList>
            <consortium name="The Broad Institute Genomics Platform"/>
            <consortium name="The Broad Institute Genome Sequencing Center for Infectious Disease"/>
            <person name="Wu L."/>
            <person name="Ma J."/>
        </authorList>
    </citation>
    <scope>NUCLEOTIDE SEQUENCE [LARGE SCALE GENOMIC DNA]</scope>
    <source>
        <strain evidence="9">CGMCC 1.15942</strain>
    </source>
</reference>
<dbReference type="InterPro" id="IPR029045">
    <property type="entry name" value="ClpP/crotonase-like_dom_sf"/>
</dbReference>
<evidence type="ECO:0000256" key="3">
    <source>
        <dbReference type="ARBA" id="ARBA00022670"/>
    </source>
</evidence>